<gene>
    <name evidence="1" type="ORF">E4U56_002135</name>
</gene>
<organism evidence="1 2">
    <name type="scientific">Claviceps arundinis</name>
    <dbReference type="NCBI Taxonomy" id="1623583"/>
    <lineage>
        <taxon>Eukaryota</taxon>
        <taxon>Fungi</taxon>
        <taxon>Dikarya</taxon>
        <taxon>Ascomycota</taxon>
        <taxon>Pezizomycotina</taxon>
        <taxon>Sordariomycetes</taxon>
        <taxon>Hypocreomycetidae</taxon>
        <taxon>Hypocreales</taxon>
        <taxon>Clavicipitaceae</taxon>
        <taxon>Claviceps</taxon>
    </lineage>
</organism>
<proteinExistence type="predicted"/>
<dbReference type="Proteomes" id="UP000784919">
    <property type="component" value="Unassembled WGS sequence"/>
</dbReference>
<comment type="caution">
    <text evidence="1">The sequence shown here is derived from an EMBL/GenBank/DDBJ whole genome shotgun (WGS) entry which is preliminary data.</text>
</comment>
<dbReference type="OrthoDB" id="288726at2759"/>
<name>A0A9P7SN29_9HYPO</name>
<accession>A0A9P7SN29</accession>
<evidence type="ECO:0000313" key="1">
    <source>
        <dbReference type="EMBL" id="KAG5964552.1"/>
    </source>
</evidence>
<dbReference type="EMBL" id="SRPS01000167">
    <property type="protein sequence ID" value="KAG5964552.1"/>
    <property type="molecule type" value="Genomic_DNA"/>
</dbReference>
<dbReference type="AlphaFoldDB" id="A0A9P7SN29"/>
<evidence type="ECO:0000313" key="2">
    <source>
        <dbReference type="Proteomes" id="UP000784919"/>
    </source>
</evidence>
<sequence length="119" mass="13167">MSVHVADTAQNWVRFFANCEGPRATWTVSLLLGTRDPVYLFVESGHWRMSDPIFAPATGTPEFGSGTTSDEEAGSFAYRAERRIERMCLGILMPSSVDDRGEVLRTRANWRGRPSGAAV</sequence>
<reference evidence="1" key="1">
    <citation type="journal article" date="2020" name="bioRxiv">
        <title>Whole genome comparisons of ergot fungi reveals the divergence and evolution of species within the genus Claviceps are the result of varying mechanisms driving genome evolution and host range expansion.</title>
        <authorList>
            <person name="Wyka S.A."/>
            <person name="Mondo S.J."/>
            <person name="Liu M."/>
            <person name="Dettman J."/>
            <person name="Nalam V."/>
            <person name="Broders K.D."/>
        </authorList>
    </citation>
    <scope>NUCLEOTIDE SEQUENCE</scope>
    <source>
        <strain evidence="1">CCC 1102</strain>
    </source>
</reference>
<protein>
    <submittedName>
        <fullName evidence="1">Uncharacterized protein</fullName>
    </submittedName>
</protein>